<evidence type="ECO:0000256" key="7">
    <source>
        <dbReference type="SAM" id="MobiDB-lite"/>
    </source>
</evidence>
<dbReference type="GO" id="GO:0042060">
    <property type="term" value="P:wound healing"/>
    <property type="evidence" value="ECO:0007669"/>
    <property type="project" value="TreeGrafter"/>
</dbReference>
<keyword evidence="5" id="KW-0206">Cytoskeleton</keyword>
<feature type="domain" description="EF-hand" evidence="8">
    <location>
        <begin position="3073"/>
        <end position="3108"/>
    </location>
</feature>
<dbReference type="GO" id="GO:0005198">
    <property type="term" value="F:structural molecule activity"/>
    <property type="evidence" value="ECO:0007669"/>
    <property type="project" value="TreeGrafter"/>
</dbReference>
<feature type="domain" description="GAR" evidence="9">
    <location>
        <begin position="3113"/>
        <end position="3191"/>
    </location>
</feature>
<dbReference type="Pfam" id="PF00435">
    <property type="entry name" value="Spectrin"/>
    <property type="match status" value="15"/>
</dbReference>
<dbReference type="Gene3D" id="3.30.920.20">
    <property type="entry name" value="Gas2-like domain"/>
    <property type="match status" value="1"/>
</dbReference>
<dbReference type="Proteomes" id="UP000007648">
    <property type="component" value="Unassembled WGS sequence"/>
</dbReference>
<sequence length="3425" mass="384946">MGKPLSRPDCLRQNPTCLGKGEEEDGYIEDCYVPQRSIYDTMRINEQIDQGSKLNQTSKSTMEKIEGSTISSNGTLGAASNVFESRVPESKKLDERIIFDALKLSSDVQKSAPVPPRRRPNAERKDNINRRSWKSFMPPNFPEFAERMEASLSEVSEAGASNPSLQEKKESRSLLTESSGHLDHKDPRSESLTLEHISKSTGIPEVQGLKNLSVDCHNFTFQQDKEFSRQEFEPLELEAAPSGDTDVTRDQRYSSATWPRAMKSLVKGSFSDHQHHPGEIAQAACTVEMPLLSPCMSEELLDSEFNILITPSLREKTESELKFEEDERWILMESEELEEEKLSEREKIVLPADGKRNCWAKISEEREQEFSAEIRSVVGCPTGVPGIDLAKHPPSGQVGDSDDIQPEDHLASIPQDLHLSYSCVLSDRDVLCEIEDIAPQRQESFLPDSECFVNPAIPEQFSDTDSVQMFLELEQQCLCEEAEIPPFNLENTASSEGLISSQEKDRSLLDSDFLGDASRTRHHVAPILNHGSIEALNYPQVSVPMEPGTQPDTKREISTLSQGGCKKVPFSPRAATEPKLVPQTGTALLEEGNTKVPQISDQKDSCEEKRLTPVLLLDQQDSHLSLTDARKMEDTEENGEILLKPALYCEQIEQEFLQDSCLLKDENTLESREIEKSLQGNDQVPSKKADSLKLPLRKNEPVGDENHIEKEQMCETRHLDGQSQGPSHENILEQVLETPKGLDSLSLFLEIEGARLDKESLEFTSHTKQMCNVASEGANLMGTRNSSLLFLPSGEREIVRDSLKGNIDIPVIVDRGTVVVENVPVTAVGSIGEDAATSAVSVCVTSEDSSTAAVGITGGGAFRAVMSTEEDIPQVIVPIIGEDAPIVAVPLMEEEASSVVAMPIPGAEAPNAVASTIEEAIVLITREDASQDAVSIKGEEAPKATGLLTGALGDGVPIIGEVVSNTAVSTVESDDYRNTLVSITEETTPTEYAPSYAVATIEEDVPTTLVSTTGKDTPSIVVPITGEDIPDAVVPVPWKDSPATAVPLTGEDALSTARSIPGEEISPCAAIPIMGEDVSLISVPSLEEEFCSVVVSSENPPAEISILEQLPSILPETAMEEVVPSVVQPMEALANLTPGIELPDTMLYTEGSLDVSNELVYSDEMFQKEQVDPLQMKLQQVNGLGQGLIQSAGKNCDVQGLEHDMEEINTRWNTLNKKVAQRIAQLQEALLHCGKFQDALEPLLSWLADTEDLIANQKPPSAEYKVVKAQIQEQKLLQRLLDDRKATVDMLQAEGERIAQSAELTDREKIMSQLESLERRWTELLNRAAARQKQLEDILVLAKQFHETAEPVSDFLSVTEKKLANSEPVGTQTAKIQQQIVRHKALEEEIESREADVQQAVRVGQSLSSLTCPAEQGVLAERLEALQARYSEVQDWCCRKAALLEQAVANARLFGEDEVEVLNWLAEAEDKLSSVFVKDYRQDVLQKQHADHLALNEEIVNRKKNVDQAIKNGQALLKQTTGEEVLLIQEKLDGIKTRYADLTVSSSKALRTLEQARQLATKFQATHDELTGWLSKVEEELTASGGQSPKGEQIPQFQQRQKELKKEVMEHRLVLDTVNEVSRALLELVPWRAREGLDKLVSDANDQYKLVSDTIGQRVDEIDAAIQRSQQYEQAADAELAWVAETKRKLMALGPIRLEQDQTTAQLQVQKAFSIDIIRHKDSMDELFSQRGEIFGTCGEEQKAVLQEKTESLVQQYEAISQLNSERYARLERAQVLVNQFWETYEELSPWIEETQALIAQLPPPAIDHEQLKQQQEEMRQLRESIAEHKPHIDKLLKIGPQLKELNSDEGKMVQEKYQTAETTYVRIKEEVRRRALALDEAVSQSAQISEFHDKMEPMLETLENLSSRLRIPPLIPAEVDKIRECLSENKGAAMELEKLQPSFEALKRRGEELISRSQGADKDLAAKEIQDKLDQMVFFWEDIKARAEEREIKFLDVLELAEKFWYDMAALLTTMKDTQDIVHDLESPGIDPSIIKQQVEAAETIKEETDGLHEELEFIRILGADLIFACGETEKPEVKKSIDELNNAWENLNKTWRERLEKLEEAMQAAVQYQDTLQTMFDWLDNTVIKLCNMPPVGTDLNTVKDQLNEMKEFKMEVYQQQIEMEKLNHQGELMLKKATDETDRDIIREPLTELKHLWENLGEKIAHRQHKLEGALLALGQFQHALEELMSWLIHTEELLDAQRPINGDPKVIEVELAKHHVLKNDVLAHQATVETVNKAGNELLESSAGDDDASSLRNRLETMNQCWESVLQKTEEREQQLQSTLRQAQGFHSEIEDFLLGLTKMENQLSSSKPTGGLPETAREQLDAHMELYDQLKAQEETYNQLLDKGRLILLSRDDSGLGSKTEQSVTLLEQKWHVVSSKMEERKSKLEEVLNLATEFQNSLQEFINWLTLAEQSLNIAPPPSLILNTILSQIDEHKVFANEVNAHRDHIIELDQTGNQLKFLSQKQDVVLIKNLLVSVQSRWEKVVQRSVERGRSLDDARKRAKQFHEAWKKLIDWLEDAENHLDSELEISNDPDKIKLQLSRHKEFQKTLGGKQPVYDTTIRTGRALKEKTLLPDDAQKLDNCLGEVRDKWDTVCGKSVERQHKLEEALLFSGQFMDALQALVDWLYKVEPQLAEDQPVHGDLDLVMNLMDAHKVFQKELGKRTGTVQVLKRSGRELIENSRDDTTWVRVQLQELSTRWDTVCKLSVSKQTRLEHALKQAEEFRNAVHMLLEWLSEAEQTLRFRGALPDDTEALQSLIDVHKEFMKKVEEKRVDVNAAVAMGEIILAVCHPDCVTTIKHWITIIRARFEEVLTWAKQHQQRLEAALSELVANAELLEELLAWIQWAETTLIQRDQEPTPQNIDRVKSLISEHQAFMEEMTRKQPDVDRVTKTYKRKAVEPAHAPFIEKSRSNRKSLGQAAPPPMPLLSQSEAKNPRIHQLSARWQQVWLLALERQRKLNDMLDRLEELKEFANFDFDVWRKKYMRWMNHKKSRVMDFFRRIDKDQDGKITRQEFIDGILASKFPTTKLEMTAVADIFDRDGDGYIDYYEFVAALHPNKDAYRPTTDADKIEDEVTRQVAQCKCAKRFQVEQIGENKYRFFLGNQFGDSQQLRLVRILRSTVMVRVGGGWMALDEFLVKNDPCRARGRTNIELREKFILPEGVSQGMTPFRSRGRRSKPSSRAASPTRSSSSASQSNHSCASMPSSPATPASGAKTPHQSSRCYDKPWLVNSKAGTPLRDSGPPDLQLPGFEVMPSTGSKLKRPAFHSSRTSLTGDASNSSSPVSTSAKTNRADPKKTTSRPTSRAGSRTGSRASSRRGSDASDFDLLETQSACSDTSESSTAGGQGSSRRGLTKPSKIPTMSKKTATASPRTPGPKR</sequence>
<dbReference type="FunFam" id="1.10.238.10:FF:000013">
    <property type="entry name" value="Microtubule-actin cross-linking factor 1"/>
    <property type="match status" value="1"/>
</dbReference>
<dbReference type="FunFam" id="1.20.58.60:FF:000016">
    <property type="entry name" value="Microtubule-actin cross-linking factor 1"/>
    <property type="match status" value="1"/>
</dbReference>
<dbReference type="GO" id="GO:0005737">
    <property type="term" value="C:cytoplasm"/>
    <property type="evidence" value="ECO:0007669"/>
    <property type="project" value="TreeGrafter"/>
</dbReference>
<dbReference type="FunFam" id="1.20.58.60:FF:000084">
    <property type="entry name" value="microtubule-actin cross-linking factor 1 isoform X2"/>
    <property type="match status" value="1"/>
</dbReference>
<keyword evidence="6" id="KW-0175">Coiled coil</keyword>
<feature type="compositionally biased region" description="Polar residues" evidence="7">
    <location>
        <begin position="3315"/>
        <end position="3324"/>
    </location>
</feature>
<dbReference type="PROSITE" id="PS51460">
    <property type="entry name" value="GAR"/>
    <property type="match status" value="1"/>
</dbReference>
<dbReference type="InterPro" id="IPR036534">
    <property type="entry name" value="GAR_dom_sf"/>
</dbReference>
<dbReference type="FunFam" id="1.20.58.60:FF:000014">
    <property type="entry name" value="microtubule-actin cross-linking factor 1"/>
    <property type="match status" value="1"/>
</dbReference>
<gene>
    <name evidence="10" type="primary">MACF1</name>
</gene>
<feature type="compositionally biased region" description="Low complexity" evidence="7">
    <location>
        <begin position="3325"/>
        <end position="3334"/>
    </location>
</feature>
<dbReference type="PANTHER" id="PTHR23169:SF25">
    <property type="entry name" value="MICROTUBULE-ACTIN CROSS-LINKING FACTOR 1, ISOFORMS 1_2_3_4_5"/>
    <property type="match status" value="1"/>
</dbReference>
<dbReference type="GO" id="GO:0008017">
    <property type="term" value="F:microtubule binding"/>
    <property type="evidence" value="ECO:0007669"/>
    <property type="project" value="InterPro"/>
</dbReference>
<evidence type="ECO:0000313" key="11">
    <source>
        <dbReference type="Proteomes" id="UP000007648"/>
    </source>
</evidence>
<reference evidence="10" key="2">
    <citation type="submission" date="2025-08" db="UniProtKB">
        <authorList>
            <consortium name="Ensembl"/>
        </authorList>
    </citation>
    <scope>IDENTIFICATION</scope>
</reference>
<feature type="compositionally biased region" description="Polar residues" evidence="7">
    <location>
        <begin position="3376"/>
        <end position="3398"/>
    </location>
</feature>
<feature type="domain" description="EF-hand" evidence="8">
    <location>
        <begin position="3037"/>
        <end position="3072"/>
    </location>
</feature>
<feature type="region of interest" description="Disordered" evidence="7">
    <location>
        <begin position="675"/>
        <end position="707"/>
    </location>
</feature>
<dbReference type="FunFam" id="3.30.920.20:FF:000001">
    <property type="entry name" value="Microtubule-actin cross-linking factor 1"/>
    <property type="match status" value="1"/>
</dbReference>
<feature type="region of interest" description="Disordered" evidence="7">
    <location>
        <begin position="108"/>
        <end position="139"/>
    </location>
</feature>
<dbReference type="SMART" id="SM00054">
    <property type="entry name" value="EFh"/>
    <property type="match status" value="2"/>
</dbReference>
<keyword evidence="3" id="KW-0479">Metal-binding</keyword>
<dbReference type="FunFam" id="1.20.58.60:FF:000012">
    <property type="entry name" value="Microtubule-actin cross-linking factor 1"/>
    <property type="match status" value="1"/>
</dbReference>
<feature type="compositionally biased region" description="Low complexity" evidence="7">
    <location>
        <begin position="3227"/>
        <end position="3264"/>
    </location>
</feature>
<dbReference type="SUPFAM" id="SSF46966">
    <property type="entry name" value="Spectrin repeat"/>
    <property type="match status" value="14"/>
</dbReference>
<evidence type="ECO:0000256" key="3">
    <source>
        <dbReference type="ARBA" id="ARBA00022723"/>
    </source>
</evidence>
<comment type="subcellular location">
    <subcellularLocation>
        <location evidence="1">Cytoplasm</location>
        <location evidence="1">Cytoskeleton</location>
    </subcellularLocation>
</comment>
<feature type="coiled-coil region" evidence="6">
    <location>
        <begin position="1376"/>
        <end position="1403"/>
    </location>
</feature>
<feature type="region of interest" description="Disordered" evidence="7">
    <location>
        <begin position="3211"/>
        <end position="3425"/>
    </location>
</feature>
<feature type="region of interest" description="Disordered" evidence="7">
    <location>
        <begin position="152"/>
        <end position="191"/>
    </location>
</feature>
<feature type="compositionally biased region" description="Basic and acidic residues" evidence="7">
    <location>
        <begin position="685"/>
        <end position="707"/>
    </location>
</feature>
<dbReference type="FunFam" id="1.20.58.60:FF:000001">
    <property type="entry name" value="Microtubule-actin cross-linking factor 1"/>
    <property type="match status" value="3"/>
</dbReference>
<dbReference type="SMART" id="SM00243">
    <property type="entry name" value="GAS2"/>
    <property type="match status" value="1"/>
</dbReference>
<dbReference type="Gene3D" id="1.10.238.10">
    <property type="entry name" value="EF-hand"/>
    <property type="match status" value="1"/>
</dbReference>
<dbReference type="SUPFAM" id="SSF47473">
    <property type="entry name" value="EF-hand"/>
    <property type="match status" value="1"/>
</dbReference>
<dbReference type="InterPro" id="IPR043197">
    <property type="entry name" value="Plakin"/>
</dbReference>
<dbReference type="FunFam" id="1.20.58.60:FF:000008">
    <property type="entry name" value="microtubule-actin cross-linking factor 1"/>
    <property type="match status" value="2"/>
</dbReference>
<dbReference type="PROSITE" id="PS50222">
    <property type="entry name" value="EF_HAND_2"/>
    <property type="match status" value="2"/>
</dbReference>
<dbReference type="GO" id="GO:0005882">
    <property type="term" value="C:intermediate filament"/>
    <property type="evidence" value="ECO:0007669"/>
    <property type="project" value="TreeGrafter"/>
</dbReference>
<dbReference type="GO" id="GO:0005509">
    <property type="term" value="F:calcium ion binding"/>
    <property type="evidence" value="ECO:0007669"/>
    <property type="project" value="InterPro"/>
</dbReference>
<dbReference type="GeneTree" id="ENSGT00940000155824"/>
<feature type="compositionally biased region" description="Low complexity" evidence="7">
    <location>
        <begin position="3347"/>
        <end position="3361"/>
    </location>
</feature>
<evidence type="ECO:0000256" key="2">
    <source>
        <dbReference type="ARBA" id="ARBA00022490"/>
    </source>
</evidence>
<dbReference type="InterPro" id="IPR018159">
    <property type="entry name" value="Spectrin/alpha-actinin"/>
</dbReference>
<dbReference type="PANTHER" id="PTHR23169">
    <property type="entry name" value="ENVOPLAKIN"/>
    <property type="match status" value="1"/>
</dbReference>
<dbReference type="CDD" id="cd00051">
    <property type="entry name" value="EFh"/>
    <property type="match status" value="1"/>
</dbReference>
<evidence type="ECO:0000256" key="4">
    <source>
        <dbReference type="ARBA" id="ARBA00022837"/>
    </source>
</evidence>
<evidence type="ECO:0000256" key="1">
    <source>
        <dbReference type="ARBA" id="ARBA00004245"/>
    </source>
</evidence>
<dbReference type="InterPro" id="IPR018247">
    <property type="entry name" value="EF_Hand_1_Ca_BS"/>
</dbReference>
<dbReference type="GO" id="GO:0005886">
    <property type="term" value="C:plasma membrane"/>
    <property type="evidence" value="ECO:0007669"/>
    <property type="project" value="UniProtKB-SubCell"/>
</dbReference>
<dbReference type="GO" id="GO:0045104">
    <property type="term" value="P:intermediate filament cytoskeleton organization"/>
    <property type="evidence" value="ECO:0007669"/>
    <property type="project" value="InterPro"/>
</dbReference>
<dbReference type="FunFam" id="1.20.58.60:FF:000061">
    <property type="entry name" value="microtubule-actin cross-linking factor 1 isoform X3"/>
    <property type="match status" value="1"/>
</dbReference>
<keyword evidence="11" id="KW-1185">Reference proteome</keyword>
<feature type="coiled-coil region" evidence="6">
    <location>
        <begin position="2087"/>
        <end position="2114"/>
    </location>
</feature>
<protein>
    <submittedName>
        <fullName evidence="10">Microtubule actin crosslinking factor 1</fullName>
    </submittedName>
</protein>
<feature type="region of interest" description="Disordered" evidence="7">
    <location>
        <begin position="2952"/>
        <end position="2977"/>
    </location>
</feature>
<dbReference type="FunFam" id="1.20.58.60:FF:000048">
    <property type="entry name" value="microtubule-actin cross-linking factor 1 isoform X3"/>
    <property type="match status" value="1"/>
</dbReference>
<dbReference type="InterPro" id="IPR011992">
    <property type="entry name" value="EF-hand-dom_pair"/>
</dbReference>
<dbReference type="Pfam" id="PF13499">
    <property type="entry name" value="EF-hand_7"/>
    <property type="match status" value="1"/>
</dbReference>
<name>A0A7N4NWU4_SARHA</name>
<dbReference type="FunFam" id="1.20.58.60:FF:000025">
    <property type="entry name" value="microtubule-actin cross-linking factor 1"/>
    <property type="match status" value="1"/>
</dbReference>
<reference evidence="10" key="3">
    <citation type="submission" date="2025-09" db="UniProtKB">
        <authorList>
            <consortium name="Ensembl"/>
        </authorList>
    </citation>
    <scope>IDENTIFICATION</scope>
</reference>
<dbReference type="PROSITE" id="PS00018">
    <property type="entry name" value="EF_HAND_1"/>
    <property type="match status" value="2"/>
</dbReference>
<dbReference type="FunFam" id="1.20.58.60:FF:000092">
    <property type="entry name" value="microtubule-actin cross-linking factor 1 isoform X2"/>
    <property type="match status" value="1"/>
</dbReference>
<keyword evidence="4" id="KW-0106">Calcium</keyword>
<keyword evidence="2" id="KW-0963">Cytoplasm</keyword>
<evidence type="ECO:0000313" key="10">
    <source>
        <dbReference type="Ensembl" id="ENSSHAP00000029676.1"/>
    </source>
</evidence>
<organism evidence="10 11">
    <name type="scientific">Sarcophilus harrisii</name>
    <name type="common">Tasmanian devil</name>
    <name type="synonym">Sarcophilus laniarius</name>
    <dbReference type="NCBI Taxonomy" id="9305"/>
    <lineage>
        <taxon>Eukaryota</taxon>
        <taxon>Metazoa</taxon>
        <taxon>Chordata</taxon>
        <taxon>Craniata</taxon>
        <taxon>Vertebrata</taxon>
        <taxon>Euteleostomi</taxon>
        <taxon>Mammalia</taxon>
        <taxon>Metatheria</taxon>
        <taxon>Dasyuromorphia</taxon>
        <taxon>Dasyuridae</taxon>
        <taxon>Sarcophilus</taxon>
    </lineage>
</organism>
<dbReference type="InterPro" id="IPR003108">
    <property type="entry name" value="GAR_dom"/>
</dbReference>
<dbReference type="InterPro" id="IPR002048">
    <property type="entry name" value="EF_hand_dom"/>
</dbReference>
<dbReference type="Gene3D" id="1.20.58.60">
    <property type="match status" value="17"/>
</dbReference>
<dbReference type="SUPFAM" id="SSF143575">
    <property type="entry name" value="GAS2 domain-like"/>
    <property type="match status" value="1"/>
</dbReference>
<dbReference type="CDD" id="cd00176">
    <property type="entry name" value="SPEC"/>
    <property type="match status" value="8"/>
</dbReference>
<dbReference type="Pfam" id="PF02187">
    <property type="entry name" value="GAS2"/>
    <property type="match status" value="1"/>
</dbReference>
<dbReference type="FunFam" id="1.20.58.60:FF:000088">
    <property type="entry name" value="microtubule-actin cross-linking factor 1 isoform X2"/>
    <property type="match status" value="1"/>
</dbReference>
<evidence type="ECO:0000256" key="5">
    <source>
        <dbReference type="ARBA" id="ARBA00023212"/>
    </source>
</evidence>
<dbReference type="FunFam" id="1.20.58.60:FF:000022">
    <property type="entry name" value="Microtubule-actin cross-linking factor 1"/>
    <property type="match status" value="1"/>
</dbReference>
<feature type="compositionally biased region" description="Basic and acidic residues" evidence="7">
    <location>
        <begin position="120"/>
        <end position="129"/>
    </location>
</feature>
<accession>A0A7N4NWU4</accession>
<reference evidence="10 11" key="1">
    <citation type="journal article" date="2011" name="Proc. Natl. Acad. Sci. U.S.A.">
        <title>Genetic diversity and population structure of the endangered marsupial Sarcophilus harrisii (Tasmanian devil).</title>
        <authorList>
            <person name="Miller W."/>
            <person name="Hayes V.M."/>
            <person name="Ratan A."/>
            <person name="Petersen D.C."/>
            <person name="Wittekindt N.E."/>
            <person name="Miller J."/>
            <person name="Walenz B."/>
            <person name="Knight J."/>
            <person name="Qi J."/>
            <person name="Zhao F."/>
            <person name="Wang Q."/>
            <person name="Bedoya-Reina O.C."/>
            <person name="Katiyar N."/>
            <person name="Tomsho L.P."/>
            <person name="Kasson L.M."/>
            <person name="Hardie R.A."/>
            <person name="Woodbridge P."/>
            <person name="Tindall E.A."/>
            <person name="Bertelsen M.F."/>
            <person name="Dixon D."/>
            <person name="Pyecroft S."/>
            <person name="Helgen K.M."/>
            <person name="Lesk A.M."/>
            <person name="Pringle T.H."/>
            <person name="Patterson N."/>
            <person name="Zhang Y."/>
            <person name="Kreiss A."/>
            <person name="Woods G.M."/>
            <person name="Jones M.E."/>
            <person name="Schuster S.C."/>
        </authorList>
    </citation>
    <scope>NUCLEOTIDE SEQUENCE [LARGE SCALE GENOMIC DNA]</scope>
</reference>
<dbReference type="FunFam" id="1.20.58.60:FF:000021">
    <property type="entry name" value="Microtubule-actin cross-linking factor 1"/>
    <property type="match status" value="1"/>
</dbReference>
<feature type="compositionally biased region" description="Basic and acidic residues" evidence="7">
    <location>
        <begin position="180"/>
        <end position="189"/>
    </location>
</feature>
<proteinExistence type="predicted"/>
<dbReference type="InterPro" id="IPR002017">
    <property type="entry name" value="Spectrin_repeat"/>
</dbReference>
<evidence type="ECO:0000256" key="6">
    <source>
        <dbReference type="SAM" id="Coils"/>
    </source>
</evidence>
<dbReference type="Ensembl" id="ENSSHAT00000025174.1">
    <property type="protein sequence ID" value="ENSSHAP00000029676.1"/>
    <property type="gene ID" value="ENSSHAG00000017549.2"/>
</dbReference>
<evidence type="ECO:0000259" key="8">
    <source>
        <dbReference type="PROSITE" id="PS50222"/>
    </source>
</evidence>
<dbReference type="SMART" id="SM00150">
    <property type="entry name" value="SPEC"/>
    <property type="match status" value="17"/>
</dbReference>
<evidence type="ECO:0000259" key="9">
    <source>
        <dbReference type="PROSITE" id="PS51460"/>
    </source>
</evidence>